<dbReference type="Pfam" id="PF00686">
    <property type="entry name" value="CBM_20"/>
    <property type="match status" value="1"/>
</dbReference>
<dbReference type="GO" id="GO:2001070">
    <property type="term" value="F:starch binding"/>
    <property type="evidence" value="ECO:0007669"/>
    <property type="project" value="InterPro"/>
</dbReference>
<dbReference type="SMART" id="SM01065">
    <property type="entry name" value="CBM_2"/>
    <property type="match status" value="1"/>
</dbReference>
<proteinExistence type="predicted"/>
<organism evidence="2 3">
    <name type="scientific">Papaver atlanticum</name>
    <dbReference type="NCBI Taxonomy" id="357466"/>
    <lineage>
        <taxon>Eukaryota</taxon>
        <taxon>Viridiplantae</taxon>
        <taxon>Streptophyta</taxon>
        <taxon>Embryophyta</taxon>
        <taxon>Tracheophyta</taxon>
        <taxon>Spermatophyta</taxon>
        <taxon>Magnoliopsida</taxon>
        <taxon>Ranunculales</taxon>
        <taxon>Papaveraceae</taxon>
        <taxon>Papaveroideae</taxon>
        <taxon>Papaver</taxon>
    </lineage>
</organism>
<dbReference type="InterPro" id="IPR013784">
    <property type="entry name" value="Carb-bd-like_fold"/>
</dbReference>
<dbReference type="CDD" id="cd05467">
    <property type="entry name" value="CBM20"/>
    <property type="match status" value="1"/>
</dbReference>
<dbReference type="SUPFAM" id="SSF49452">
    <property type="entry name" value="Starch-binding domain-like"/>
    <property type="match status" value="1"/>
</dbReference>
<reference evidence="2" key="1">
    <citation type="submission" date="2022-04" db="EMBL/GenBank/DDBJ databases">
        <title>A functionally conserved STORR gene fusion in Papaver species that diverged 16.8 million years ago.</title>
        <authorList>
            <person name="Catania T."/>
        </authorList>
    </citation>
    <scope>NUCLEOTIDE SEQUENCE</scope>
    <source>
        <strain evidence="2">S-188037</strain>
    </source>
</reference>
<sequence>MSSSSSPSELILHITKNRSFLSSKAFLFTRNRPEFISIFPFHKQSKILDFANSISLRFKEIHSVSCSLSTSGSSLFPETEGEVCNQEIKIVQVKFQLVKDCLFGQDILVVGDDPIIGVWDPSNAIPLEWSDGHLWSVQLEIPINKSIQFKFILEEPTGEVIWQPGPDRILKTWETDKTIVIFEDWDNVELQMVTEEESIAKSYISQEVVVGNSNKEDSMVNANAEEDTVVNSNTTEPTISPVTAIEKMAYPGAEENNIEDSVTSTGSFVIEKTSTSLKDEDTSFQYEGEPILVPGLAPLSTTTVEESLLPQVFKNDIIGETPTTPTNSNVVDVEVKAEEDYKPEKYENEDLSEYTSQQDMITRSEFADQTNEEQGTGVGIETNCQSADEEMEVLDCQSADEEMEVLDLPATGDVDIPKTNLKRDDSLIHKLLRSLNFIIHQMN</sequence>
<dbReference type="GO" id="GO:0016020">
    <property type="term" value="C:membrane"/>
    <property type="evidence" value="ECO:0007669"/>
    <property type="project" value="TreeGrafter"/>
</dbReference>
<gene>
    <name evidence="2" type="ORF">MKW98_009495</name>
</gene>
<dbReference type="Proteomes" id="UP001202328">
    <property type="component" value="Unassembled WGS sequence"/>
</dbReference>
<feature type="domain" description="CBM20" evidence="1">
    <location>
        <begin position="85"/>
        <end position="187"/>
    </location>
</feature>
<dbReference type="InterPro" id="IPR013783">
    <property type="entry name" value="Ig-like_fold"/>
</dbReference>
<evidence type="ECO:0000259" key="1">
    <source>
        <dbReference type="PROSITE" id="PS51166"/>
    </source>
</evidence>
<comment type="caution">
    <text evidence="2">The sequence shown here is derived from an EMBL/GenBank/DDBJ whole genome shotgun (WGS) entry which is preliminary data.</text>
</comment>
<evidence type="ECO:0000313" key="3">
    <source>
        <dbReference type="Proteomes" id="UP001202328"/>
    </source>
</evidence>
<dbReference type="PANTHER" id="PTHR15048">
    <property type="entry name" value="STARCH-BINDING DOMAIN-CONTAINING PROTEIN 1"/>
    <property type="match status" value="1"/>
</dbReference>
<keyword evidence="3" id="KW-1185">Reference proteome</keyword>
<protein>
    <recommendedName>
        <fullName evidence="1">CBM20 domain-containing protein</fullName>
    </recommendedName>
</protein>
<dbReference type="FunFam" id="2.60.40.10:FF:000552">
    <property type="entry name" value="Related to glucoamylase"/>
    <property type="match status" value="1"/>
</dbReference>
<dbReference type="PROSITE" id="PS51166">
    <property type="entry name" value="CBM20"/>
    <property type="match status" value="1"/>
</dbReference>
<name>A0AAD4XF10_9MAGN</name>
<accession>A0AAD4XF10</accession>
<dbReference type="EMBL" id="JAJJMB010010755">
    <property type="protein sequence ID" value="KAI3906587.1"/>
    <property type="molecule type" value="Genomic_DNA"/>
</dbReference>
<dbReference type="InterPro" id="IPR002044">
    <property type="entry name" value="CBM20"/>
</dbReference>
<dbReference type="Gene3D" id="2.60.40.10">
    <property type="entry name" value="Immunoglobulins"/>
    <property type="match status" value="1"/>
</dbReference>
<dbReference type="AlphaFoldDB" id="A0AAD4XF10"/>
<dbReference type="PANTHER" id="PTHR15048:SF0">
    <property type="entry name" value="STARCH-BINDING DOMAIN-CONTAINING PROTEIN 1"/>
    <property type="match status" value="1"/>
</dbReference>
<evidence type="ECO:0000313" key="2">
    <source>
        <dbReference type="EMBL" id="KAI3906587.1"/>
    </source>
</evidence>